<keyword evidence="4" id="KW-1185">Reference proteome</keyword>
<feature type="domain" description="Peptidoglycan binding-like" evidence="2">
    <location>
        <begin position="164"/>
        <end position="205"/>
    </location>
</feature>
<accession>A0A3Q9I6W5</accession>
<gene>
    <name evidence="3" type="ORF">EI981_05870</name>
</gene>
<dbReference type="Gene3D" id="1.10.101.10">
    <property type="entry name" value="PGBD-like superfamily/PGBD"/>
    <property type="match status" value="2"/>
</dbReference>
<dbReference type="RefSeq" id="WP_126996285.1">
    <property type="nucleotide sequence ID" value="NZ_CP034346.1"/>
</dbReference>
<dbReference type="AlphaFoldDB" id="A0A3Q9I6W5"/>
<evidence type="ECO:0000313" key="3">
    <source>
        <dbReference type="EMBL" id="AZS14026.1"/>
    </source>
</evidence>
<evidence type="ECO:0000259" key="2">
    <source>
        <dbReference type="Pfam" id="PF01471"/>
    </source>
</evidence>
<dbReference type="OrthoDB" id="3186156at2"/>
<feature type="coiled-coil region" evidence="1">
    <location>
        <begin position="51"/>
        <end position="107"/>
    </location>
</feature>
<evidence type="ECO:0000256" key="1">
    <source>
        <dbReference type="SAM" id="Coils"/>
    </source>
</evidence>
<reference evidence="4" key="1">
    <citation type="submission" date="2018-12" db="EMBL/GenBank/DDBJ databases">
        <title>Complete genome sequence of Paenibacillus sp. MBLB1234.</title>
        <authorList>
            <person name="Nam Y.-D."/>
            <person name="Kang J."/>
            <person name="Chung W.-H."/>
            <person name="Park Y.S."/>
        </authorList>
    </citation>
    <scope>NUCLEOTIDE SEQUENCE [LARGE SCALE GENOMIC DNA]</scope>
    <source>
        <strain evidence="4">MBLB1234</strain>
    </source>
</reference>
<name>A0A3Q9I6W5_9BACL</name>
<dbReference type="InterPro" id="IPR036365">
    <property type="entry name" value="PGBD-like_sf"/>
</dbReference>
<feature type="domain" description="Peptidoglycan binding-like" evidence="2">
    <location>
        <begin position="239"/>
        <end position="295"/>
    </location>
</feature>
<dbReference type="InterPro" id="IPR036366">
    <property type="entry name" value="PGBDSf"/>
</dbReference>
<dbReference type="InterPro" id="IPR002477">
    <property type="entry name" value="Peptidoglycan-bd-like"/>
</dbReference>
<dbReference type="Proteomes" id="UP000270678">
    <property type="component" value="Chromosome"/>
</dbReference>
<organism evidence="3 4">
    <name type="scientific">Paenibacillus lutimineralis</name>
    <dbReference type="NCBI Taxonomy" id="2707005"/>
    <lineage>
        <taxon>Bacteria</taxon>
        <taxon>Bacillati</taxon>
        <taxon>Bacillota</taxon>
        <taxon>Bacilli</taxon>
        <taxon>Bacillales</taxon>
        <taxon>Paenibacillaceae</taxon>
        <taxon>Paenibacillus</taxon>
    </lineage>
</organism>
<dbReference type="EMBL" id="CP034346">
    <property type="protein sequence ID" value="AZS14026.1"/>
    <property type="molecule type" value="Genomic_DNA"/>
</dbReference>
<protein>
    <recommendedName>
        <fullName evidence="2">Peptidoglycan binding-like domain-containing protein</fullName>
    </recommendedName>
</protein>
<keyword evidence="1" id="KW-0175">Coiled coil</keyword>
<sequence length="827" mass="92492">MEQKVNPNQVEGLADSLGRLNRMIEDQVTGMCKDVSRVVGDTRTQYSEDYVGRAADEVERLIQEIQQLALAIDDQLRIKEKTLRWAAGEYVEREKEAIRKIEEMQQKKIPLVLSREALFQEKNQTLSPFGALPVYPFVLSASVSLPVYIPPLSEELSLNSEKYSDEVLRLQQRLKELGYEVEANGFFDEETLKAVNQFKDNYGLENRRSAAGVVDDQMWRYLFGGLNGILTKDSGVYSDPVKIVQSRLKKLGFDIEATGYYDEQTQRAIDGFREIYGKDLSGADGVIGEQTWNALFNIKVPQPQYTIGAYDPYNSVDVNDILNRDDPEVQKRLEQTYWATLSKEEQDRRYREIKEEMDAIDNKWADKMRRAQSGIGNQFFANLITGTSNAVVNTINTASAGLPELITEWIMGPMPEGYVDPLDDPYGKKAGVIAGNMVGFFLPFKYLKGIKTPALLAKLSPTVLRSVTAEAIFSGVTEVSDSVTDFRKDGDQSLGERLFNIAFNSSAAGVGDVAFTYAFKTISGMLKSSGAQKIFEYIRPKKIEKTYQGNENVDKNLYDEIRRRVLQNIENSRKAREASKYKEYAKKEKSILDDINKRHQLEGTGNVVNRVPLPDTSTIKNIEQAIINNRLTKDSFLSLMRKSANELTPDEARIMENIRKTVPTPEVNTPLQKVLNPSFVNGYLDGSFMNFNGGKIGGCITTVEDASKLMSPKIIYDGLRLDYPGTPFSPTDGFTTVIRFTSKDAGNIKIPFGDSMPNPTGGRVSTMTDPFTGNGFTSATNGQIIPEFYSDGLTLTNGAQMIKISSDGIETLFAVFDKVEGKFIPVN</sequence>
<dbReference type="SUPFAM" id="SSF47090">
    <property type="entry name" value="PGBD-like"/>
    <property type="match status" value="2"/>
</dbReference>
<evidence type="ECO:0000313" key="4">
    <source>
        <dbReference type="Proteomes" id="UP000270678"/>
    </source>
</evidence>
<dbReference type="Pfam" id="PF01471">
    <property type="entry name" value="PG_binding_1"/>
    <property type="match status" value="2"/>
</dbReference>
<dbReference type="KEGG" id="plut:EI981_05870"/>
<proteinExistence type="predicted"/>